<proteinExistence type="predicted"/>
<protein>
    <recommendedName>
        <fullName evidence="4">BTB domain-containing protein</fullName>
    </recommendedName>
</protein>
<feature type="region of interest" description="Disordered" evidence="1">
    <location>
        <begin position="428"/>
        <end position="511"/>
    </location>
</feature>
<dbReference type="PANTHER" id="PTHR38119">
    <property type="entry name" value="BTB DOMAIN-CONTAINING PROTEIN-RELATED"/>
    <property type="match status" value="1"/>
</dbReference>
<evidence type="ECO:0000313" key="2">
    <source>
        <dbReference type="EMBL" id="KAF1985422.1"/>
    </source>
</evidence>
<gene>
    <name evidence="2" type="ORF">K402DRAFT_432548</name>
</gene>
<dbReference type="OrthoDB" id="2129688at2759"/>
<accession>A0A6G1GX84</accession>
<name>A0A6G1GX84_9PEZI</name>
<dbReference type="AlphaFoldDB" id="A0A6G1GX84"/>
<dbReference type="EMBL" id="ML977162">
    <property type="protein sequence ID" value="KAF1985422.1"/>
    <property type="molecule type" value="Genomic_DNA"/>
</dbReference>
<reference evidence="2" key="1">
    <citation type="journal article" date="2020" name="Stud. Mycol.">
        <title>101 Dothideomycetes genomes: a test case for predicting lifestyles and emergence of pathogens.</title>
        <authorList>
            <person name="Haridas S."/>
            <person name="Albert R."/>
            <person name="Binder M."/>
            <person name="Bloem J."/>
            <person name="Labutti K."/>
            <person name="Salamov A."/>
            <person name="Andreopoulos B."/>
            <person name="Baker S."/>
            <person name="Barry K."/>
            <person name="Bills G."/>
            <person name="Bluhm B."/>
            <person name="Cannon C."/>
            <person name="Castanera R."/>
            <person name="Culley D."/>
            <person name="Daum C."/>
            <person name="Ezra D."/>
            <person name="Gonzalez J."/>
            <person name="Henrissat B."/>
            <person name="Kuo A."/>
            <person name="Liang C."/>
            <person name="Lipzen A."/>
            <person name="Lutzoni F."/>
            <person name="Magnuson J."/>
            <person name="Mondo S."/>
            <person name="Nolan M."/>
            <person name="Ohm R."/>
            <person name="Pangilinan J."/>
            <person name="Park H.-J."/>
            <person name="Ramirez L."/>
            <person name="Alfaro M."/>
            <person name="Sun H."/>
            <person name="Tritt A."/>
            <person name="Yoshinaga Y."/>
            <person name="Zwiers L.-H."/>
            <person name="Turgeon B."/>
            <person name="Goodwin S."/>
            <person name="Spatafora J."/>
            <person name="Crous P."/>
            <person name="Grigoriev I."/>
        </authorList>
    </citation>
    <scope>NUCLEOTIDE SEQUENCE</scope>
    <source>
        <strain evidence="2">CBS 113979</strain>
    </source>
</reference>
<dbReference type="Proteomes" id="UP000800041">
    <property type="component" value="Unassembled WGS sequence"/>
</dbReference>
<organism evidence="2 3">
    <name type="scientific">Aulographum hederae CBS 113979</name>
    <dbReference type="NCBI Taxonomy" id="1176131"/>
    <lineage>
        <taxon>Eukaryota</taxon>
        <taxon>Fungi</taxon>
        <taxon>Dikarya</taxon>
        <taxon>Ascomycota</taxon>
        <taxon>Pezizomycotina</taxon>
        <taxon>Dothideomycetes</taxon>
        <taxon>Pleosporomycetidae</taxon>
        <taxon>Aulographales</taxon>
        <taxon>Aulographaceae</taxon>
    </lineage>
</organism>
<feature type="compositionally biased region" description="Gly residues" evidence="1">
    <location>
        <begin position="483"/>
        <end position="497"/>
    </location>
</feature>
<dbReference type="PANTHER" id="PTHR38119:SF2">
    <property type="entry name" value="TRANSCRIPTION FACTOR DOMAIN-CONTAINING PROTEIN"/>
    <property type="match status" value="1"/>
</dbReference>
<keyword evidence="3" id="KW-1185">Reference proteome</keyword>
<sequence length="556" mass="62568">MAKGRFPQIEGGDVHIVVARGSQIYQLDSDTLRRASKFFEHVLTEDNAVCLSKRAVNSGITTRWHFELVERPVRGEHGSGKLHLMDIDADARVMHPNRRAPIDIENGMAPNPIFSHWHRVLGSIYNQPFEIEYSGLNNQPGNSIIGHDFVSVLEGVMGIVEVAEYLRCMSAVSRTLDVALVTHGQALWCSIANNPVVWSELGRRIQSWMIFKESVIHVVGQWNMLKPVQKKGLHASVYKLCARKHNELYDIKMKVDSIIYKYYPPQLSKNEDNGTKTIQRASYANDIFVWIALDIFRHWFGKAVISKNHRDAEDGGYWFYNCIGKNYDKYLTMDDLNLFHNRFPMSPKGKTVVRSFLQDIKIAVKPKCEQLLKNESSLDVDKFTVDWLTCIKLGKRDAPWLNNQGGHKGDEYTEAELGPVEVSGAGTRVHSNTGFYKDNGGGQGSARRSKKQTGPKWGAFEGQGQGEGQVQVQGRGRGRGRGGKISGSGRTVGGTGGYSSAMHGESGYDSQRKYVDLADEDEEDEEEEMEMDDEELDMFETMAGQDDEGEEDWDMN</sequence>
<evidence type="ECO:0000313" key="3">
    <source>
        <dbReference type="Proteomes" id="UP000800041"/>
    </source>
</evidence>
<evidence type="ECO:0008006" key="4">
    <source>
        <dbReference type="Google" id="ProtNLM"/>
    </source>
</evidence>
<evidence type="ECO:0000256" key="1">
    <source>
        <dbReference type="SAM" id="MobiDB-lite"/>
    </source>
</evidence>